<dbReference type="InterPro" id="IPR036390">
    <property type="entry name" value="WH_DNA-bd_sf"/>
</dbReference>
<dbReference type="Gene3D" id="1.10.10.10">
    <property type="entry name" value="Winged helix-like DNA-binding domain superfamily/Winged helix DNA-binding domain"/>
    <property type="match status" value="1"/>
</dbReference>
<proteinExistence type="predicted"/>
<organism evidence="1 2">
    <name type="scientific">Microbispora bryophytorum</name>
    <dbReference type="NCBI Taxonomy" id="1460882"/>
    <lineage>
        <taxon>Bacteria</taxon>
        <taxon>Bacillati</taxon>
        <taxon>Actinomycetota</taxon>
        <taxon>Actinomycetes</taxon>
        <taxon>Streptosporangiales</taxon>
        <taxon>Streptosporangiaceae</taxon>
        <taxon>Microbispora</taxon>
    </lineage>
</organism>
<protein>
    <recommendedName>
        <fullName evidence="3">MarR family transcriptional regulator</fullName>
    </recommendedName>
</protein>
<dbReference type="Proteomes" id="UP000653480">
    <property type="component" value="Unassembled WGS sequence"/>
</dbReference>
<dbReference type="InterPro" id="IPR036388">
    <property type="entry name" value="WH-like_DNA-bd_sf"/>
</dbReference>
<reference evidence="1" key="2">
    <citation type="submission" date="2020-09" db="EMBL/GenBank/DDBJ databases">
        <authorList>
            <person name="Sun Q."/>
            <person name="Zhou Y."/>
        </authorList>
    </citation>
    <scope>NUCLEOTIDE SEQUENCE</scope>
    <source>
        <strain evidence="1">CGMCC 4.7138</strain>
    </source>
</reference>
<keyword evidence="2" id="KW-1185">Reference proteome</keyword>
<evidence type="ECO:0000313" key="1">
    <source>
        <dbReference type="EMBL" id="GGO09066.1"/>
    </source>
</evidence>
<name>A0A8H9LD31_9ACTN</name>
<dbReference type="OrthoDB" id="3532632at2"/>
<sequence>MTVNPDSRPSLGRAFGETARLIGKLHRRALADFDSDFPTWMLLTLLWEAGAPLPLDEVAKELDRGLDLAEPDTMRVLERAVAAGHIAYRPESASVEAELTEAGTDHFTALYAHARQVTDAVFGGIDPAELDTALTVVLAARERAAAALGRLAGA</sequence>
<gene>
    <name evidence="1" type="ORF">GCM10011574_24120</name>
</gene>
<dbReference type="RefSeq" id="WP_142574279.1">
    <property type="nucleotide sequence ID" value="NZ_BMMN01000003.1"/>
</dbReference>
<reference evidence="1" key="1">
    <citation type="journal article" date="2014" name="Int. J. Syst. Evol. Microbiol.">
        <title>Complete genome sequence of Corynebacterium casei LMG S-19264T (=DSM 44701T), isolated from a smear-ripened cheese.</title>
        <authorList>
            <consortium name="US DOE Joint Genome Institute (JGI-PGF)"/>
            <person name="Walter F."/>
            <person name="Albersmeier A."/>
            <person name="Kalinowski J."/>
            <person name="Ruckert C."/>
        </authorList>
    </citation>
    <scope>NUCLEOTIDE SEQUENCE</scope>
    <source>
        <strain evidence="1">CGMCC 4.7138</strain>
    </source>
</reference>
<dbReference type="SUPFAM" id="SSF46785">
    <property type="entry name" value="Winged helix' DNA-binding domain"/>
    <property type="match status" value="1"/>
</dbReference>
<comment type="caution">
    <text evidence="1">The sequence shown here is derived from an EMBL/GenBank/DDBJ whole genome shotgun (WGS) entry which is preliminary data.</text>
</comment>
<evidence type="ECO:0008006" key="3">
    <source>
        <dbReference type="Google" id="ProtNLM"/>
    </source>
</evidence>
<accession>A0A8H9LD31</accession>
<evidence type="ECO:0000313" key="2">
    <source>
        <dbReference type="Proteomes" id="UP000653480"/>
    </source>
</evidence>
<dbReference type="EMBL" id="BMMN01000003">
    <property type="protein sequence ID" value="GGO09066.1"/>
    <property type="molecule type" value="Genomic_DNA"/>
</dbReference>
<dbReference type="AlphaFoldDB" id="A0A8H9LD31"/>